<comment type="caution">
    <text evidence="2">The sequence shown here is derived from an EMBL/GenBank/DDBJ whole genome shotgun (WGS) entry which is preliminary data.</text>
</comment>
<organism evidence="2 3">
    <name type="scientific">Petrolisthes manimaculis</name>
    <dbReference type="NCBI Taxonomy" id="1843537"/>
    <lineage>
        <taxon>Eukaryota</taxon>
        <taxon>Metazoa</taxon>
        <taxon>Ecdysozoa</taxon>
        <taxon>Arthropoda</taxon>
        <taxon>Crustacea</taxon>
        <taxon>Multicrustacea</taxon>
        <taxon>Malacostraca</taxon>
        <taxon>Eumalacostraca</taxon>
        <taxon>Eucarida</taxon>
        <taxon>Decapoda</taxon>
        <taxon>Pleocyemata</taxon>
        <taxon>Anomura</taxon>
        <taxon>Galatheoidea</taxon>
        <taxon>Porcellanidae</taxon>
        <taxon>Petrolisthes</taxon>
    </lineage>
</organism>
<feature type="region of interest" description="Disordered" evidence="1">
    <location>
        <begin position="1"/>
        <end position="71"/>
    </location>
</feature>
<evidence type="ECO:0000256" key="1">
    <source>
        <dbReference type="SAM" id="MobiDB-lite"/>
    </source>
</evidence>
<protein>
    <submittedName>
        <fullName evidence="2">Uncharacterized protein</fullName>
    </submittedName>
</protein>
<proteinExistence type="predicted"/>
<feature type="compositionally biased region" description="Basic and acidic residues" evidence="1">
    <location>
        <begin position="1"/>
        <end position="12"/>
    </location>
</feature>
<accession>A0AAE1U8T6</accession>
<dbReference type="AlphaFoldDB" id="A0AAE1U8T6"/>
<dbReference type="EMBL" id="JAWZYT010001438">
    <property type="protein sequence ID" value="KAK4312156.1"/>
    <property type="molecule type" value="Genomic_DNA"/>
</dbReference>
<evidence type="ECO:0000313" key="3">
    <source>
        <dbReference type="Proteomes" id="UP001292094"/>
    </source>
</evidence>
<keyword evidence="3" id="KW-1185">Reference proteome</keyword>
<dbReference type="Proteomes" id="UP001292094">
    <property type="component" value="Unassembled WGS sequence"/>
</dbReference>
<reference evidence="2" key="1">
    <citation type="submission" date="2023-11" db="EMBL/GenBank/DDBJ databases">
        <title>Genome assemblies of two species of porcelain crab, Petrolisthes cinctipes and Petrolisthes manimaculis (Anomura: Porcellanidae).</title>
        <authorList>
            <person name="Angst P."/>
        </authorList>
    </citation>
    <scope>NUCLEOTIDE SEQUENCE</scope>
    <source>
        <strain evidence="2">PB745_02</strain>
        <tissue evidence="2">Gill</tissue>
    </source>
</reference>
<name>A0AAE1U8T6_9EUCA</name>
<sequence length="71" mass="7693">MYGRRTPREPPKSARQRPTPGVRGGRGGRRYPPSGQITGAPGHHTTTGISSPVSPPDLHADLTLLLRDDRK</sequence>
<gene>
    <name evidence="2" type="ORF">Pmani_016370</name>
</gene>
<evidence type="ECO:0000313" key="2">
    <source>
        <dbReference type="EMBL" id="KAK4312156.1"/>
    </source>
</evidence>